<keyword evidence="2" id="KW-0472">Membrane</keyword>
<feature type="transmembrane region" description="Helical" evidence="2">
    <location>
        <begin position="170"/>
        <end position="192"/>
    </location>
</feature>
<feature type="compositionally biased region" description="Acidic residues" evidence="1">
    <location>
        <begin position="60"/>
        <end position="109"/>
    </location>
</feature>
<evidence type="ECO:0008006" key="4">
    <source>
        <dbReference type="Google" id="ProtNLM"/>
    </source>
</evidence>
<feature type="region of interest" description="Disordered" evidence="1">
    <location>
        <begin position="1"/>
        <end position="118"/>
    </location>
</feature>
<dbReference type="EMBL" id="CP163441">
    <property type="protein sequence ID" value="XDQ46728.1"/>
    <property type="molecule type" value="Genomic_DNA"/>
</dbReference>
<dbReference type="AlphaFoldDB" id="A0AB39QWJ1"/>
<evidence type="ECO:0000313" key="3">
    <source>
        <dbReference type="EMBL" id="XDQ46728.1"/>
    </source>
</evidence>
<proteinExistence type="predicted"/>
<protein>
    <recommendedName>
        <fullName evidence="4">Integral membrane protein</fullName>
    </recommendedName>
</protein>
<evidence type="ECO:0000256" key="2">
    <source>
        <dbReference type="SAM" id="Phobius"/>
    </source>
</evidence>
<keyword evidence="2" id="KW-0812">Transmembrane</keyword>
<dbReference type="RefSeq" id="WP_369225762.1">
    <property type="nucleotide sequence ID" value="NZ_CP163441.1"/>
</dbReference>
<feature type="transmembrane region" description="Helical" evidence="2">
    <location>
        <begin position="212"/>
        <end position="229"/>
    </location>
</feature>
<feature type="compositionally biased region" description="Basic and acidic residues" evidence="1">
    <location>
        <begin position="50"/>
        <end position="59"/>
    </location>
</feature>
<gene>
    <name evidence="3" type="ORF">AB5J52_33190</name>
</gene>
<organism evidence="3">
    <name type="scientific">Streptomyces sp. R39</name>
    <dbReference type="NCBI Taxonomy" id="3238631"/>
    <lineage>
        <taxon>Bacteria</taxon>
        <taxon>Bacillati</taxon>
        <taxon>Actinomycetota</taxon>
        <taxon>Actinomycetes</taxon>
        <taxon>Kitasatosporales</taxon>
        <taxon>Streptomycetaceae</taxon>
        <taxon>Streptomyces</taxon>
    </lineage>
</organism>
<accession>A0AB39QWJ1</accession>
<evidence type="ECO:0000256" key="1">
    <source>
        <dbReference type="SAM" id="MobiDB-lite"/>
    </source>
</evidence>
<keyword evidence="2" id="KW-1133">Transmembrane helix</keyword>
<name>A0AB39QWJ1_9ACTN</name>
<sequence>MGTKTVDGAGTGAEAKNDRTATGETATDQTAADVTEAAAGPEGEVSAEAAEAKDAREAEQSAEETGETDDEPADEPADDEPADDEPADDEPADDEPADDEPAALTEEEPASPSGVGQGAGAVVSVALGLVSLTGGWIGTVAAARETLIGQLQTSSSASVAKQVKEVYGDAWATTALWAGLFALAALLTGVVVLARPAFGAPGKPQAPWIKSVAWAGVALGVIGLLLAVLKYSDALLALPSTS</sequence>
<reference evidence="3" key="1">
    <citation type="submission" date="2024-07" db="EMBL/GenBank/DDBJ databases">
        <authorList>
            <person name="Yu S.T."/>
        </authorList>
    </citation>
    <scope>NUCLEOTIDE SEQUENCE</scope>
    <source>
        <strain evidence="3">R39</strain>
    </source>
</reference>
<feature type="compositionally biased region" description="Polar residues" evidence="1">
    <location>
        <begin position="22"/>
        <end position="32"/>
    </location>
</feature>